<comment type="caution">
    <text evidence="2">The sequence shown here is derived from an EMBL/GenBank/DDBJ whole genome shotgun (WGS) entry which is preliminary data.</text>
</comment>
<evidence type="ECO:0000313" key="3">
    <source>
        <dbReference type="Proteomes" id="UP001443914"/>
    </source>
</evidence>
<keyword evidence="1" id="KW-0472">Membrane</keyword>
<dbReference type="EMBL" id="JBDFQZ010000003">
    <property type="protein sequence ID" value="KAK9743208.1"/>
    <property type="molecule type" value="Genomic_DNA"/>
</dbReference>
<dbReference type="PANTHER" id="PTHR33709">
    <property type="entry name" value="OSJNBA0035M09.9 PROTEIN"/>
    <property type="match status" value="1"/>
</dbReference>
<dbReference type="InterPro" id="IPR040339">
    <property type="entry name" value="At1g16860-like"/>
</dbReference>
<evidence type="ECO:0000313" key="2">
    <source>
        <dbReference type="EMBL" id="KAK9743208.1"/>
    </source>
</evidence>
<dbReference type="Proteomes" id="UP001443914">
    <property type="component" value="Unassembled WGS sequence"/>
</dbReference>
<name>A0AAW1M282_SAPOF</name>
<dbReference type="AlphaFoldDB" id="A0AAW1M282"/>
<keyword evidence="1" id="KW-0812">Transmembrane</keyword>
<dbReference type="PANTHER" id="PTHR33709:SF20">
    <property type="entry name" value="OS04G0541900 PROTEIN"/>
    <property type="match status" value="1"/>
</dbReference>
<proteinExistence type="predicted"/>
<reference evidence="2" key="1">
    <citation type="submission" date="2024-03" db="EMBL/GenBank/DDBJ databases">
        <title>WGS assembly of Saponaria officinalis var. Norfolk2.</title>
        <authorList>
            <person name="Jenkins J."/>
            <person name="Shu S."/>
            <person name="Grimwood J."/>
            <person name="Barry K."/>
            <person name="Goodstein D."/>
            <person name="Schmutz J."/>
            <person name="Leebens-Mack J."/>
            <person name="Osbourn A."/>
        </authorList>
    </citation>
    <scope>NUCLEOTIDE SEQUENCE [LARGE SCALE GENOMIC DNA]</scope>
    <source>
        <strain evidence="2">JIC</strain>
    </source>
</reference>
<keyword evidence="3" id="KW-1185">Reference proteome</keyword>
<evidence type="ECO:0000256" key="1">
    <source>
        <dbReference type="SAM" id="Phobius"/>
    </source>
</evidence>
<accession>A0AAW1M282</accession>
<feature type="transmembrane region" description="Helical" evidence="1">
    <location>
        <begin position="49"/>
        <end position="71"/>
    </location>
</feature>
<gene>
    <name evidence="2" type="ORF">RND81_03G224400</name>
</gene>
<keyword evidence="1" id="KW-1133">Transmembrane helix</keyword>
<feature type="transmembrane region" description="Helical" evidence="1">
    <location>
        <begin position="20"/>
        <end position="43"/>
    </location>
</feature>
<protein>
    <submittedName>
        <fullName evidence="2">Uncharacterized protein</fullName>
    </submittedName>
</protein>
<sequence length="282" mass="31539">MNNLSLTTLPSNVLNYRQSISIKLIIIIITLLITGLGVSIFILAVVHNAAFFVAFFFFSAVVAAVLAWNIVCFRRKSVLFRFVHSFPRFDLRFAGHGQLVKISGPVSCGNVSLESSYERVSKCVYTSTLLYEYHGFGFTMLDANVPSFLWRLAYLERFSTDFYISDENSGIQALVKAGCGSRVVPLIFESTLVNSRRNRMLSPSLKKWLSERDLSADSRLIRLEEGYIKEGDRATVIGVLHKSDNIATIVQPPELISTGCLWQKLILPVDFDGLIIGLPTID</sequence>
<organism evidence="2 3">
    <name type="scientific">Saponaria officinalis</name>
    <name type="common">Common soapwort</name>
    <name type="synonym">Lychnis saponaria</name>
    <dbReference type="NCBI Taxonomy" id="3572"/>
    <lineage>
        <taxon>Eukaryota</taxon>
        <taxon>Viridiplantae</taxon>
        <taxon>Streptophyta</taxon>
        <taxon>Embryophyta</taxon>
        <taxon>Tracheophyta</taxon>
        <taxon>Spermatophyta</taxon>
        <taxon>Magnoliopsida</taxon>
        <taxon>eudicotyledons</taxon>
        <taxon>Gunneridae</taxon>
        <taxon>Pentapetalae</taxon>
        <taxon>Caryophyllales</taxon>
        <taxon>Caryophyllaceae</taxon>
        <taxon>Caryophylleae</taxon>
        <taxon>Saponaria</taxon>
    </lineage>
</organism>